<protein>
    <submittedName>
        <fullName evidence="2">Uncharacterized protein</fullName>
    </submittedName>
</protein>
<accession>J3NE65</accession>
<keyword evidence="3" id="KW-1185">Reference proteome</keyword>
<evidence type="ECO:0000256" key="1">
    <source>
        <dbReference type="SAM" id="MobiDB-lite"/>
    </source>
</evidence>
<proteinExistence type="predicted"/>
<dbReference type="Proteomes" id="UP000006038">
    <property type="component" value="Chromosome 12"/>
</dbReference>
<reference evidence="2" key="1">
    <citation type="journal article" date="2013" name="Nat. Commun.">
        <title>Whole-genome sequencing of Oryza brachyantha reveals mechanisms underlying Oryza genome evolution.</title>
        <authorList>
            <person name="Chen J."/>
            <person name="Huang Q."/>
            <person name="Gao D."/>
            <person name="Wang J."/>
            <person name="Lang Y."/>
            <person name="Liu T."/>
            <person name="Li B."/>
            <person name="Bai Z."/>
            <person name="Luis Goicoechea J."/>
            <person name="Liang C."/>
            <person name="Chen C."/>
            <person name="Zhang W."/>
            <person name="Sun S."/>
            <person name="Liao Y."/>
            <person name="Zhang X."/>
            <person name="Yang L."/>
            <person name="Song C."/>
            <person name="Wang M."/>
            <person name="Shi J."/>
            <person name="Liu G."/>
            <person name="Liu J."/>
            <person name="Zhou H."/>
            <person name="Zhou W."/>
            <person name="Yu Q."/>
            <person name="An N."/>
            <person name="Chen Y."/>
            <person name="Cai Q."/>
            <person name="Wang B."/>
            <person name="Liu B."/>
            <person name="Min J."/>
            <person name="Huang Y."/>
            <person name="Wu H."/>
            <person name="Li Z."/>
            <person name="Zhang Y."/>
            <person name="Yin Y."/>
            <person name="Song W."/>
            <person name="Jiang J."/>
            <person name="Jackson S.A."/>
            <person name="Wing R.A."/>
            <person name="Wang J."/>
            <person name="Chen M."/>
        </authorList>
    </citation>
    <scope>NUCLEOTIDE SEQUENCE [LARGE SCALE GENOMIC DNA]</scope>
    <source>
        <strain evidence="2">cv. IRGC 101232</strain>
    </source>
</reference>
<reference evidence="2" key="2">
    <citation type="submission" date="2013-04" db="UniProtKB">
        <authorList>
            <consortium name="EnsemblPlants"/>
        </authorList>
    </citation>
    <scope>IDENTIFICATION</scope>
</reference>
<dbReference type="Gramene" id="OB12G22730.1">
    <property type="protein sequence ID" value="OB12G22730.1"/>
    <property type="gene ID" value="OB12G22730"/>
</dbReference>
<dbReference type="HOGENOM" id="CLU_2254268_0_0_1"/>
<evidence type="ECO:0000313" key="2">
    <source>
        <dbReference type="EnsemblPlants" id="OB12G22730.1"/>
    </source>
</evidence>
<dbReference type="AlphaFoldDB" id="J3NE65"/>
<dbReference type="EnsemblPlants" id="OB12G22730.1">
    <property type="protein sequence ID" value="OB12G22730.1"/>
    <property type="gene ID" value="OB12G22730"/>
</dbReference>
<name>J3NE65_ORYBR</name>
<evidence type="ECO:0000313" key="3">
    <source>
        <dbReference type="Proteomes" id="UP000006038"/>
    </source>
</evidence>
<organism evidence="2">
    <name type="scientific">Oryza brachyantha</name>
    <name type="common">malo sina</name>
    <dbReference type="NCBI Taxonomy" id="4533"/>
    <lineage>
        <taxon>Eukaryota</taxon>
        <taxon>Viridiplantae</taxon>
        <taxon>Streptophyta</taxon>
        <taxon>Embryophyta</taxon>
        <taxon>Tracheophyta</taxon>
        <taxon>Spermatophyta</taxon>
        <taxon>Magnoliopsida</taxon>
        <taxon>Liliopsida</taxon>
        <taxon>Poales</taxon>
        <taxon>Poaceae</taxon>
        <taxon>BOP clade</taxon>
        <taxon>Oryzoideae</taxon>
        <taxon>Oryzeae</taxon>
        <taxon>Oryzinae</taxon>
        <taxon>Oryza</taxon>
    </lineage>
</organism>
<sequence>MSAKPSGLPMPSSSVRYFAQGIAPVSHDDATQRNSEVGLLMKMQVKRKAKDDGTKPPSTPKASEQVIPPDNTKPYLPLINSTFVLCNCLEHSAGTVLTTNPEAE</sequence>
<feature type="region of interest" description="Disordered" evidence="1">
    <location>
        <begin position="45"/>
        <end position="72"/>
    </location>
</feature>